<proteinExistence type="predicted"/>
<evidence type="ECO:0000313" key="3">
    <source>
        <dbReference type="EMBL" id="RIN03250.1"/>
    </source>
</evidence>
<dbReference type="EMBL" id="QXUF01000001">
    <property type="protein sequence ID" value="RIN03250.1"/>
    <property type="molecule type" value="Genomic_DNA"/>
</dbReference>
<dbReference type="RefSeq" id="WP_107551279.1">
    <property type="nucleotide sequence ID" value="NZ_CP150685.1"/>
</dbReference>
<name>A0A418IJG7_9STAP</name>
<keyword evidence="2" id="KW-0472">Membrane</keyword>
<protein>
    <submittedName>
        <fullName evidence="3">Uncharacterized protein</fullName>
    </submittedName>
</protein>
<keyword evidence="4" id="KW-1185">Reference proteome</keyword>
<sequence length="82" mass="9815">MWVILTFVFSIVIIALIISLIVLNDRKNEKIFNLSKQNILLQQEIKRELNSKTYKEPKKLSKSLRERSQMKKYNTDNIHTHE</sequence>
<dbReference type="AlphaFoldDB" id="A0A418IJG7"/>
<reference evidence="3 4" key="1">
    <citation type="journal article" date="2016" name="Front. Microbiol.">
        <title>Comprehensive Phylogenetic Analysis of Bovine Non-aureus Staphylococci Species Based on Whole-Genome Sequencing.</title>
        <authorList>
            <person name="Naushad S."/>
            <person name="Barkema H.W."/>
            <person name="Luby C."/>
            <person name="Condas L.A."/>
            <person name="Nobrega D.B."/>
            <person name="Carson D.A."/>
            <person name="De Buck J."/>
        </authorList>
    </citation>
    <scope>NUCLEOTIDE SEQUENCE [LARGE SCALE GENOMIC DNA]</scope>
    <source>
        <strain evidence="3 4">SNUC 4554</strain>
    </source>
</reference>
<accession>A0A418IJG7</accession>
<feature type="region of interest" description="Disordered" evidence="1">
    <location>
        <begin position="52"/>
        <end position="82"/>
    </location>
</feature>
<organism evidence="3 4">
    <name type="scientific">Staphylococcus shinii</name>
    <dbReference type="NCBI Taxonomy" id="2912228"/>
    <lineage>
        <taxon>Bacteria</taxon>
        <taxon>Bacillati</taxon>
        <taxon>Bacillota</taxon>
        <taxon>Bacilli</taxon>
        <taxon>Bacillales</taxon>
        <taxon>Staphylococcaceae</taxon>
        <taxon>Staphylococcus</taxon>
    </lineage>
</organism>
<gene>
    <name evidence="3" type="ORF">BU112_00280</name>
</gene>
<dbReference type="OrthoDB" id="9914980at2"/>
<evidence type="ECO:0000313" key="4">
    <source>
        <dbReference type="Proteomes" id="UP000286317"/>
    </source>
</evidence>
<comment type="caution">
    <text evidence="3">The sequence shown here is derived from an EMBL/GenBank/DDBJ whole genome shotgun (WGS) entry which is preliminary data.</text>
</comment>
<evidence type="ECO:0000256" key="1">
    <source>
        <dbReference type="SAM" id="MobiDB-lite"/>
    </source>
</evidence>
<feature type="compositionally biased region" description="Basic and acidic residues" evidence="1">
    <location>
        <begin position="52"/>
        <end position="69"/>
    </location>
</feature>
<feature type="compositionally biased region" description="Polar residues" evidence="1">
    <location>
        <begin position="71"/>
        <end position="82"/>
    </location>
</feature>
<keyword evidence="2" id="KW-1133">Transmembrane helix</keyword>
<dbReference type="Proteomes" id="UP000286317">
    <property type="component" value="Unassembled WGS sequence"/>
</dbReference>
<evidence type="ECO:0000256" key="2">
    <source>
        <dbReference type="SAM" id="Phobius"/>
    </source>
</evidence>
<feature type="transmembrane region" description="Helical" evidence="2">
    <location>
        <begin position="6"/>
        <end position="23"/>
    </location>
</feature>
<keyword evidence="2" id="KW-0812">Transmembrane</keyword>